<gene>
    <name evidence="2" type="ORF">B0T11DRAFT_337633</name>
</gene>
<dbReference type="EMBL" id="JAGPXD010000002">
    <property type="protein sequence ID" value="KAH7368484.1"/>
    <property type="molecule type" value="Genomic_DNA"/>
</dbReference>
<feature type="region of interest" description="Disordered" evidence="1">
    <location>
        <begin position="38"/>
        <end position="250"/>
    </location>
</feature>
<accession>A0A8K0TS43</accession>
<dbReference type="Proteomes" id="UP000813385">
    <property type="component" value="Unassembled WGS sequence"/>
</dbReference>
<dbReference type="PANTHER" id="PTHR46603:SF1">
    <property type="entry name" value="ABSCISSION_NOCUT CHECKPOINT REGULATOR"/>
    <property type="match status" value="1"/>
</dbReference>
<dbReference type="Pfam" id="PF22586">
    <property type="entry name" value="ANCHR-like_BBOX"/>
    <property type="match status" value="1"/>
</dbReference>
<feature type="compositionally biased region" description="Acidic residues" evidence="1">
    <location>
        <begin position="92"/>
        <end position="101"/>
    </location>
</feature>
<dbReference type="OrthoDB" id="5407799at2759"/>
<comment type="caution">
    <text evidence="2">The sequence shown here is derived from an EMBL/GenBank/DDBJ whole genome shotgun (WGS) entry which is preliminary data.</text>
</comment>
<organism evidence="2 3">
    <name type="scientific">Plectosphaerella cucumerina</name>
    <dbReference type="NCBI Taxonomy" id="40658"/>
    <lineage>
        <taxon>Eukaryota</taxon>
        <taxon>Fungi</taxon>
        <taxon>Dikarya</taxon>
        <taxon>Ascomycota</taxon>
        <taxon>Pezizomycotina</taxon>
        <taxon>Sordariomycetes</taxon>
        <taxon>Hypocreomycetidae</taxon>
        <taxon>Glomerellales</taxon>
        <taxon>Plectosphaerellaceae</taxon>
        <taxon>Plectosphaerella</taxon>
    </lineage>
</organism>
<evidence type="ECO:0000256" key="1">
    <source>
        <dbReference type="SAM" id="MobiDB-lite"/>
    </source>
</evidence>
<feature type="compositionally biased region" description="Basic and acidic residues" evidence="1">
    <location>
        <begin position="41"/>
        <end position="52"/>
    </location>
</feature>
<keyword evidence="3" id="KW-1185">Reference proteome</keyword>
<evidence type="ECO:0000313" key="2">
    <source>
        <dbReference type="EMBL" id="KAH7368484.1"/>
    </source>
</evidence>
<feature type="compositionally biased region" description="Basic and acidic residues" evidence="1">
    <location>
        <begin position="172"/>
        <end position="192"/>
    </location>
</feature>
<feature type="compositionally biased region" description="Low complexity" evidence="1">
    <location>
        <begin position="201"/>
        <end position="224"/>
    </location>
</feature>
<dbReference type="AlphaFoldDB" id="A0A8K0TS43"/>
<sequence>MSADNKDQSLLDRLNALKGGNDAGISLDRSSNALNVSIGVEKAKPPTKEDALAARLRSLRNTPDRETAPAPSPSRTITSPSGPSGPLPADESVFDTDDQTLEELLGAGDDESQGPPSWAAAAKVDEGRAQALIEELSRGITPSDIKPDGHRTSENPDDERPPDPDEDTDGEEMSRDVRTLLARALDEAELEAKLNPPSDPKPSSSSPPSSSPDGAPGDDPLSLPSVPSALGTSDDAGLSLPSVPTTVGARSPEDLEADLAARMAALSIPPSSAGGPDIGLPSVPTDQPANRLRSRTGYTDADQEKWCTVCLEDATLRCLGCDDDVYCTRCWRDMHLGPTAAFDDRTHKAVLFGKDPRKKEKKTLIGA</sequence>
<feature type="region of interest" description="Disordered" evidence="1">
    <location>
        <begin position="271"/>
        <end position="296"/>
    </location>
</feature>
<feature type="compositionally biased region" description="Polar residues" evidence="1">
    <location>
        <begin position="73"/>
        <end position="82"/>
    </location>
</feature>
<evidence type="ECO:0000313" key="3">
    <source>
        <dbReference type="Proteomes" id="UP000813385"/>
    </source>
</evidence>
<dbReference type="SUPFAM" id="SSF57845">
    <property type="entry name" value="B-box zinc-binding domain"/>
    <property type="match status" value="1"/>
</dbReference>
<proteinExistence type="predicted"/>
<protein>
    <submittedName>
        <fullName evidence="2">Uncharacterized protein</fullName>
    </submittedName>
</protein>
<reference evidence="2" key="1">
    <citation type="journal article" date="2021" name="Nat. Commun.">
        <title>Genetic determinants of endophytism in the Arabidopsis root mycobiome.</title>
        <authorList>
            <person name="Mesny F."/>
            <person name="Miyauchi S."/>
            <person name="Thiergart T."/>
            <person name="Pickel B."/>
            <person name="Atanasova L."/>
            <person name="Karlsson M."/>
            <person name="Huettel B."/>
            <person name="Barry K.W."/>
            <person name="Haridas S."/>
            <person name="Chen C."/>
            <person name="Bauer D."/>
            <person name="Andreopoulos W."/>
            <person name="Pangilinan J."/>
            <person name="LaButti K."/>
            <person name="Riley R."/>
            <person name="Lipzen A."/>
            <person name="Clum A."/>
            <person name="Drula E."/>
            <person name="Henrissat B."/>
            <person name="Kohler A."/>
            <person name="Grigoriev I.V."/>
            <person name="Martin F.M."/>
            <person name="Hacquard S."/>
        </authorList>
    </citation>
    <scope>NUCLEOTIDE SEQUENCE</scope>
    <source>
        <strain evidence="2">MPI-CAGE-AT-0016</strain>
    </source>
</reference>
<feature type="compositionally biased region" description="Basic and acidic residues" evidence="1">
    <location>
        <begin position="145"/>
        <end position="163"/>
    </location>
</feature>
<name>A0A8K0TS43_9PEZI</name>
<dbReference type="CDD" id="cd19817">
    <property type="entry name" value="Bbox1_ANCHR-like"/>
    <property type="match status" value="1"/>
</dbReference>
<dbReference type="InterPro" id="IPR044553">
    <property type="entry name" value="Bbox1_ANCHR"/>
</dbReference>
<dbReference type="PANTHER" id="PTHR46603">
    <property type="entry name" value="ABSCISSION/NOCUT CHECKPOINT REGULATOR"/>
    <property type="match status" value="1"/>
</dbReference>